<evidence type="ECO:0000313" key="4">
    <source>
        <dbReference type="Proteomes" id="UP001620626"/>
    </source>
</evidence>
<dbReference type="PROSITE" id="PS50126">
    <property type="entry name" value="S1"/>
    <property type="match status" value="3"/>
</dbReference>
<feature type="domain" description="S1 motif" evidence="2">
    <location>
        <begin position="161"/>
        <end position="231"/>
    </location>
</feature>
<dbReference type="Gene3D" id="1.25.40.10">
    <property type="entry name" value="Tetratricopeptide repeat domain"/>
    <property type="match status" value="1"/>
</dbReference>
<dbReference type="InterPro" id="IPR012340">
    <property type="entry name" value="NA-bd_OB-fold"/>
</dbReference>
<feature type="domain" description="S1 motif" evidence="2">
    <location>
        <begin position="432"/>
        <end position="501"/>
    </location>
</feature>
<name>A0ABD2LVP5_9BILA</name>
<dbReference type="SUPFAM" id="SSF48452">
    <property type="entry name" value="TPR-like"/>
    <property type="match status" value="1"/>
</dbReference>
<dbReference type="AlphaFoldDB" id="A0ABD2LVP5"/>
<dbReference type="InterPro" id="IPR003029">
    <property type="entry name" value="S1_domain"/>
</dbReference>
<keyword evidence="4" id="KW-1185">Reference proteome</keyword>
<dbReference type="Proteomes" id="UP001620626">
    <property type="component" value="Unassembled WGS sequence"/>
</dbReference>
<dbReference type="InterPro" id="IPR045209">
    <property type="entry name" value="Rrp5"/>
</dbReference>
<feature type="domain" description="S1 motif" evidence="2">
    <location>
        <begin position="523"/>
        <end position="589"/>
    </location>
</feature>
<sequence length="1140" mass="126894">MSTEIDFPRGGTSKVLQLGLHNRKGAKRISPFSSATTKKKTKIEGDDIVPYAGVFRQKFTREILTQNLRGLAIIKFVGEVELTLECAEGILLKLPATQISRIFSKNLANTEATLDELFTMGQALAFRPLGTKERGKKSVPIVTVCPNEVNSHLIPSLLLANSVLNGAVISTEEKGAVIDLGFSTSAVSGFVHSDDLPPHLSLDKLHVGQVALFRVKEKPTPSTRVIKLSGFTEIGCLVDKEGGQNVLEFKHLTPGSIVEVEPEKIVTDGLFVGINGGPKAFIRKVHLPPRLRFDSNRIAKKFRACCVGCQPNTSVLMLTAHPDILALSKCEKRLLPPEFRVGSRINGCVFFVDKQRNVYFKLDDDNEKHLLTAKALRIHIDDVETNLSKFAIGSVHECRVIGFSMSERQLFVTTRSADLQQSVVCAEEAFPGMKISGRINAVNANGMKVTFGRDVSGYVSAIHALDTPTKHWQKRFQKGQKVSCRVLYLDHNLNKLFLTAKHSLVKQSKTEKQIVAISNDVVGVVSTGTVIKHLDGGSVLVAFYDRTIGFLPASKVALLAASVVAIGMPLKVLVKSVDVAQGKMLLDLPSSEENDKSIGESLQNVTVPSIAPSKTVRPAKPFRVYTARVLGQWPYGGTSSSTTAELLLPGGSIGRLHASELTHSKSEWGEGTFPMQSFMARNSGKTITVKVICVSRSKSISARGRELLMERRQSDRIVECTAISEKVQEPRKKLSLIRYREQFDFGNVVPVFIVDTAKKEGTDQTHFTGEINPEFRAIIQISQSAKPAAKEDGAYTDQSNNTAQMFDTGELRFGRVIGVNKTKKGRVVCLSLVRGDEYDFNEFKQTVTTQKRTKESVNSAEENVEEEGKNSAKEEEEKESEEDEKENGEGNSTLEKTEEECRDGEEVQTNGEHREPTFCFDLPDEHSLASAEEYEKLLIAHSNSPSAWIGFVRFYLTHEGLKVCRRYELGRAVAERALKTITFQNDSELANVWHAYLNLEVALGTEESLQEVFKRACAASNSIQMHRYLIGLLKKQTNAKGREEEIRELYESMIKRFRHFELEPWFEYGRHLLQQNDADAFQNLLKRSLQCSEKKRHLTILMRFAQLEKGCGDKERAKTIDELIKNVKEGKKRTDASTLE</sequence>
<reference evidence="3 4" key="1">
    <citation type="submission" date="2024-10" db="EMBL/GenBank/DDBJ databases">
        <authorList>
            <person name="Kim D."/>
        </authorList>
    </citation>
    <scope>NUCLEOTIDE SEQUENCE [LARGE SCALE GENOMIC DNA]</scope>
    <source>
        <strain evidence="3">BH-2024</strain>
    </source>
</reference>
<dbReference type="InterPro" id="IPR011990">
    <property type="entry name" value="TPR-like_helical_dom_sf"/>
</dbReference>
<evidence type="ECO:0000313" key="3">
    <source>
        <dbReference type="EMBL" id="KAL3119143.1"/>
    </source>
</evidence>
<evidence type="ECO:0000259" key="2">
    <source>
        <dbReference type="PROSITE" id="PS50126"/>
    </source>
</evidence>
<evidence type="ECO:0000256" key="1">
    <source>
        <dbReference type="SAM" id="MobiDB-lite"/>
    </source>
</evidence>
<dbReference type="PANTHER" id="PTHR23270:SF10">
    <property type="entry name" value="PROTEIN RRP5 HOMOLOG"/>
    <property type="match status" value="1"/>
</dbReference>
<organism evidence="3 4">
    <name type="scientific">Heterodera trifolii</name>
    <dbReference type="NCBI Taxonomy" id="157864"/>
    <lineage>
        <taxon>Eukaryota</taxon>
        <taxon>Metazoa</taxon>
        <taxon>Ecdysozoa</taxon>
        <taxon>Nematoda</taxon>
        <taxon>Chromadorea</taxon>
        <taxon>Rhabditida</taxon>
        <taxon>Tylenchina</taxon>
        <taxon>Tylenchomorpha</taxon>
        <taxon>Tylenchoidea</taxon>
        <taxon>Heteroderidae</taxon>
        <taxon>Heteroderinae</taxon>
        <taxon>Heterodera</taxon>
    </lineage>
</organism>
<dbReference type="FunFam" id="2.40.50.140:FF:000103">
    <property type="entry name" value="protein RRP5 homolog"/>
    <property type="match status" value="1"/>
</dbReference>
<proteinExistence type="predicted"/>
<feature type="compositionally biased region" description="Basic and acidic residues" evidence="1">
    <location>
        <begin position="866"/>
        <end position="875"/>
    </location>
</feature>
<dbReference type="SMART" id="SM00316">
    <property type="entry name" value="S1"/>
    <property type="match status" value="7"/>
</dbReference>
<gene>
    <name evidence="3" type="ORF">niasHT_003926</name>
</gene>
<feature type="compositionally biased region" description="Acidic residues" evidence="1">
    <location>
        <begin position="876"/>
        <end position="886"/>
    </location>
</feature>
<dbReference type="Gene3D" id="2.40.50.140">
    <property type="entry name" value="Nucleic acid-binding proteins"/>
    <property type="match status" value="2"/>
</dbReference>
<dbReference type="Pfam" id="PF23459">
    <property type="entry name" value="S1_RRP5"/>
    <property type="match status" value="1"/>
</dbReference>
<comment type="caution">
    <text evidence="3">The sequence shown here is derived from an EMBL/GenBank/DDBJ whole genome shotgun (WGS) entry which is preliminary data.</text>
</comment>
<dbReference type="SUPFAM" id="SSF50249">
    <property type="entry name" value="Nucleic acid-binding proteins"/>
    <property type="match status" value="3"/>
</dbReference>
<accession>A0ABD2LVP5</accession>
<protein>
    <recommendedName>
        <fullName evidence="2">S1 motif domain-containing protein</fullName>
    </recommendedName>
</protein>
<dbReference type="PANTHER" id="PTHR23270">
    <property type="entry name" value="PROGRAMMED CELL DEATH PROTEIN 11 PRE-RRNA PROCESSING PROTEIN RRP5"/>
    <property type="match status" value="1"/>
</dbReference>
<dbReference type="InterPro" id="IPR057302">
    <property type="entry name" value="Rrp5_S1"/>
</dbReference>
<feature type="region of interest" description="Disordered" evidence="1">
    <location>
        <begin position="848"/>
        <end position="919"/>
    </location>
</feature>
<dbReference type="EMBL" id="JBICBT010000258">
    <property type="protein sequence ID" value="KAL3119143.1"/>
    <property type="molecule type" value="Genomic_DNA"/>
</dbReference>